<evidence type="ECO:0000313" key="1">
    <source>
        <dbReference type="EMBL" id="MCI79994.1"/>
    </source>
</evidence>
<organism evidence="1 2">
    <name type="scientific">Trifolium medium</name>
    <dbReference type="NCBI Taxonomy" id="97028"/>
    <lineage>
        <taxon>Eukaryota</taxon>
        <taxon>Viridiplantae</taxon>
        <taxon>Streptophyta</taxon>
        <taxon>Embryophyta</taxon>
        <taxon>Tracheophyta</taxon>
        <taxon>Spermatophyta</taxon>
        <taxon>Magnoliopsida</taxon>
        <taxon>eudicotyledons</taxon>
        <taxon>Gunneridae</taxon>
        <taxon>Pentapetalae</taxon>
        <taxon>rosids</taxon>
        <taxon>fabids</taxon>
        <taxon>Fabales</taxon>
        <taxon>Fabaceae</taxon>
        <taxon>Papilionoideae</taxon>
        <taxon>50 kb inversion clade</taxon>
        <taxon>NPAAA clade</taxon>
        <taxon>Hologalegina</taxon>
        <taxon>IRL clade</taxon>
        <taxon>Trifolieae</taxon>
        <taxon>Trifolium</taxon>
    </lineage>
</organism>
<dbReference type="EMBL" id="LXQA010985554">
    <property type="protein sequence ID" value="MCI79994.1"/>
    <property type="molecule type" value="Genomic_DNA"/>
</dbReference>
<accession>A0A392UVD4</accession>
<name>A0A392UVD4_9FABA</name>
<dbReference type="Proteomes" id="UP000265520">
    <property type="component" value="Unassembled WGS sequence"/>
</dbReference>
<sequence length="39" mass="4228">GSLIDGLERVMENQEDVDESKEKITALWADALGAAELLP</sequence>
<feature type="non-terminal residue" evidence="1">
    <location>
        <position position="1"/>
    </location>
</feature>
<reference evidence="1 2" key="1">
    <citation type="journal article" date="2018" name="Front. Plant Sci.">
        <title>Red Clover (Trifolium pratense) and Zigzag Clover (T. medium) - A Picture of Genomic Similarities and Differences.</title>
        <authorList>
            <person name="Dluhosova J."/>
            <person name="Istvanek J."/>
            <person name="Nedelnik J."/>
            <person name="Repkova J."/>
        </authorList>
    </citation>
    <scope>NUCLEOTIDE SEQUENCE [LARGE SCALE GENOMIC DNA]</scope>
    <source>
        <strain evidence="2">cv. 10/8</strain>
        <tissue evidence="1">Leaf</tissue>
    </source>
</reference>
<proteinExistence type="predicted"/>
<comment type="caution">
    <text evidence="1">The sequence shown here is derived from an EMBL/GenBank/DDBJ whole genome shotgun (WGS) entry which is preliminary data.</text>
</comment>
<keyword evidence="2" id="KW-1185">Reference proteome</keyword>
<dbReference type="AlphaFoldDB" id="A0A392UVD4"/>
<evidence type="ECO:0000313" key="2">
    <source>
        <dbReference type="Proteomes" id="UP000265520"/>
    </source>
</evidence>
<protein>
    <submittedName>
        <fullName evidence="1">Uncharacterized protein</fullName>
    </submittedName>
</protein>